<proteinExistence type="inferred from homology"/>
<evidence type="ECO:0000256" key="2">
    <source>
        <dbReference type="ARBA" id="ARBA00005992"/>
    </source>
</evidence>
<reference evidence="10" key="1">
    <citation type="journal article" date="2019" name="Int. J. Syst. Evol. Microbiol.">
        <title>The Global Catalogue of Microorganisms (GCM) 10K type strain sequencing project: providing services to taxonomists for standard genome sequencing and annotation.</title>
        <authorList>
            <consortium name="The Broad Institute Genomics Platform"/>
            <consortium name="The Broad Institute Genome Sequencing Center for Infectious Disease"/>
            <person name="Wu L."/>
            <person name="Ma J."/>
        </authorList>
    </citation>
    <scope>NUCLEOTIDE SEQUENCE [LARGE SCALE GENOMIC DNA]</scope>
    <source>
        <strain evidence="10">KCTC 52606</strain>
    </source>
</reference>
<evidence type="ECO:0000256" key="1">
    <source>
        <dbReference type="ARBA" id="ARBA00004752"/>
    </source>
</evidence>
<gene>
    <name evidence="9" type="ORF">ACFODK_06255</name>
</gene>
<evidence type="ECO:0000313" key="10">
    <source>
        <dbReference type="Proteomes" id="UP001595378"/>
    </source>
</evidence>
<protein>
    <submittedName>
        <fullName evidence="9">L,D-transpeptidase family protein</fullName>
    </submittedName>
</protein>
<evidence type="ECO:0000256" key="5">
    <source>
        <dbReference type="ARBA" id="ARBA00022984"/>
    </source>
</evidence>
<evidence type="ECO:0000313" key="9">
    <source>
        <dbReference type="EMBL" id="MFC3100490.1"/>
    </source>
</evidence>
<dbReference type="InterPro" id="IPR005490">
    <property type="entry name" value="LD_TPept_cat_dom"/>
</dbReference>
<keyword evidence="6 7" id="KW-0961">Cell wall biogenesis/degradation</keyword>
<dbReference type="PANTHER" id="PTHR41533">
    <property type="entry name" value="L,D-TRANSPEPTIDASE HI_1667-RELATED"/>
    <property type="match status" value="1"/>
</dbReference>
<evidence type="ECO:0000256" key="7">
    <source>
        <dbReference type="PROSITE-ProRule" id="PRU01373"/>
    </source>
</evidence>
<dbReference type="RefSeq" id="WP_336917741.1">
    <property type="nucleotide sequence ID" value="NZ_JBANRN010000002.1"/>
</dbReference>
<feature type="active site" description="Nucleophile" evidence="7">
    <location>
        <position position="356"/>
    </location>
</feature>
<dbReference type="InterPro" id="IPR045380">
    <property type="entry name" value="LD_TPept_scaffold_dom"/>
</dbReference>
<keyword evidence="5 7" id="KW-0573">Peptidoglycan synthesis</keyword>
<dbReference type="InterPro" id="IPR052905">
    <property type="entry name" value="LD-transpeptidase_YkuD-like"/>
</dbReference>
<dbReference type="PROSITE" id="PS52029">
    <property type="entry name" value="LD_TPASE"/>
    <property type="match status" value="1"/>
</dbReference>
<keyword evidence="4 7" id="KW-0133">Cell shape</keyword>
<organism evidence="9 10">
    <name type="scientific">Alteraurantiacibacter lauratis</name>
    <dbReference type="NCBI Taxonomy" id="2054627"/>
    <lineage>
        <taxon>Bacteria</taxon>
        <taxon>Pseudomonadati</taxon>
        <taxon>Pseudomonadota</taxon>
        <taxon>Alphaproteobacteria</taxon>
        <taxon>Sphingomonadales</taxon>
        <taxon>Erythrobacteraceae</taxon>
        <taxon>Alteraurantiacibacter</taxon>
    </lineage>
</organism>
<dbReference type="SUPFAM" id="SSF141523">
    <property type="entry name" value="L,D-transpeptidase catalytic domain-like"/>
    <property type="match status" value="1"/>
</dbReference>
<sequence length="441" mass="47849">MINPVRSAGARVTLLGACVSLVVSLVGSLPAQAQRLAFEPVLERDGVQVMAAQWEPGTIRRTIAPRLAGDLSWPLARAEALRRAIDDAAMEGLDPAEYRPDLLEAAIAAGEGPELDRVAAAIFGWLVADYRDGRTPISARASYLMDDTDADLLPTAALMERALVSGDIRGTLASLLPSHPDYAALRAHLSITPAQDTARLNRIRANLDRWRWLPRDLGGIHLLVNVPEFMLRLNVNGEVMRSYRTIVGRPGRSATPMMSEIVEGVIFNPNWTVPQSIVVGEGLGRRVLNNPAWARSMGYTATRLPGGAISVVQAPGPRNALGLMKLDMPNPHAIFLHDTPNRNLFGQEVRALSHGCVRVQDALELAVTLTLLGEGATAHEAMRISASGQLTRVALAKPIPVYLGYFTLRVSEDGQLAEYRDLYNRDGAVLAALAQRRVRSI</sequence>
<keyword evidence="3" id="KW-0808">Transferase</keyword>
<comment type="caution">
    <text evidence="9">The sequence shown here is derived from an EMBL/GenBank/DDBJ whole genome shotgun (WGS) entry which is preliminary data.</text>
</comment>
<comment type="pathway">
    <text evidence="1 7">Cell wall biogenesis; peptidoglycan biosynthesis.</text>
</comment>
<evidence type="ECO:0000256" key="4">
    <source>
        <dbReference type="ARBA" id="ARBA00022960"/>
    </source>
</evidence>
<dbReference type="Proteomes" id="UP001595378">
    <property type="component" value="Unassembled WGS sequence"/>
</dbReference>
<evidence type="ECO:0000256" key="6">
    <source>
        <dbReference type="ARBA" id="ARBA00023316"/>
    </source>
</evidence>
<dbReference type="InterPro" id="IPR038063">
    <property type="entry name" value="Transpep_catalytic_dom"/>
</dbReference>
<name>A0ABV7ECR5_9SPHN</name>
<evidence type="ECO:0000259" key="8">
    <source>
        <dbReference type="PROSITE" id="PS52029"/>
    </source>
</evidence>
<feature type="active site" description="Proton donor/acceptor" evidence="7">
    <location>
        <position position="337"/>
    </location>
</feature>
<accession>A0ABV7ECR5</accession>
<dbReference type="Pfam" id="PF20142">
    <property type="entry name" value="Scaffold"/>
    <property type="match status" value="1"/>
</dbReference>
<dbReference type="Gene3D" id="2.40.440.10">
    <property type="entry name" value="L,D-transpeptidase catalytic domain-like"/>
    <property type="match status" value="1"/>
</dbReference>
<evidence type="ECO:0000256" key="3">
    <source>
        <dbReference type="ARBA" id="ARBA00022679"/>
    </source>
</evidence>
<dbReference type="CDD" id="cd16913">
    <property type="entry name" value="YkuD_like"/>
    <property type="match status" value="1"/>
</dbReference>
<dbReference type="Pfam" id="PF03734">
    <property type="entry name" value="YkuD"/>
    <property type="match status" value="1"/>
</dbReference>
<keyword evidence="10" id="KW-1185">Reference proteome</keyword>
<dbReference type="PANTHER" id="PTHR41533:SF2">
    <property type="entry name" value="BLR7131 PROTEIN"/>
    <property type="match status" value="1"/>
</dbReference>
<dbReference type="EMBL" id="JBHRSU010000005">
    <property type="protein sequence ID" value="MFC3100490.1"/>
    <property type="molecule type" value="Genomic_DNA"/>
</dbReference>
<feature type="domain" description="L,D-TPase catalytic" evidence="8">
    <location>
        <begin position="220"/>
        <end position="379"/>
    </location>
</feature>
<comment type="similarity">
    <text evidence="2">Belongs to the YkuD family.</text>
</comment>